<dbReference type="PANTHER" id="PTHR30204">
    <property type="entry name" value="REDOX-CYCLING DRUG-SENSING TRANSCRIPTIONAL ACTIVATOR SOXR"/>
    <property type="match status" value="1"/>
</dbReference>
<evidence type="ECO:0000259" key="2">
    <source>
        <dbReference type="PROSITE" id="PS50937"/>
    </source>
</evidence>
<evidence type="ECO:0000256" key="1">
    <source>
        <dbReference type="ARBA" id="ARBA00023125"/>
    </source>
</evidence>
<dbReference type="PANTHER" id="PTHR30204:SF97">
    <property type="entry name" value="MERR FAMILY REGULATORY PROTEIN"/>
    <property type="match status" value="1"/>
</dbReference>
<dbReference type="CDD" id="cd00592">
    <property type="entry name" value="HTH_MerR-like"/>
    <property type="match status" value="1"/>
</dbReference>
<dbReference type="SUPFAM" id="SSF46955">
    <property type="entry name" value="Putative DNA-binding domain"/>
    <property type="match status" value="1"/>
</dbReference>
<dbReference type="Gene3D" id="1.10.1660.10">
    <property type="match status" value="1"/>
</dbReference>
<protein>
    <submittedName>
        <fullName evidence="3">MerR family transcriptional regulator</fullName>
    </submittedName>
</protein>
<keyword evidence="1" id="KW-0238">DNA-binding</keyword>
<dbReference type="InterPro" id="IPR047057">
    <property type="entry name" value="MerR_fam"/>
</dbReference>
<dbReference type="RefSeq" id="WP_326124304.1">
    <property type="nucleotide sequence ID" value="NZ_JARSFG010000020.1"/>
</dbReference>
<proteinExistence type="predicted"/>
<dbReference type="PRINTS" id="PR00040">
    <property type="entry name" value="HTHMERR"/>
</dbReference>
<feature type="domain" description="HTH merR-type" evidence="2">
    <location>
        <begin position="1"/>
        <end position="67"/>
    </location>
</feature>
<gene>
    <name evidence="3" type="ORF">P9B03_14990</name>
</gene>
<dbReference type="Proteomes" id="UP001344888">
    <property type="component" value="Unassembled WGS sequence"/>
</dbReference>
<dbReference type="GO" id="GO:0003700">
    <property type="term" value="F:DNA-binding transcription factor activity"/>
    <property type="evidence" value="ECO:0007669"/>
    <property type="project" value="InterPro"/>
</dbReference>
<comment type="caution">
    <text evidence="3">The sequence shown here is derived from an EMBL/GenBank/DDBJ whole genome shotgun (WGS) entry which is preliminary data.</text>
</comment>
<keyword evidence="4" id="KW-1185">Reference proteome</keyword>
<accession>A0AAW9NU75</accession>
<organism evidence="3 4">
    <name type="scientific">Metasolibacillus meyeri</name>
    <dbReference type="NCBI Taxonomy" id="1071052"/>
    <lineage>
        <taxon>Bacteria</taxon>
        <taxon>Bacillati</taxon>
        <taxon>Bacillota</taxon>
        <taxon>Bacilli</taxon>
        <taxon>Bacillales</taxon>
        <taxon>Caryophanaceae</taxon>
        <taxon>Metasolibacillus</taxon>
    </lineage>
</organism>
<sequence>MIKQFAAKYHLSQDTLRFYEKEGMLNPQRLENGYRFYDESCERAVKFIQVMKNIGFSLQEIKQLLTLDGLPMSEECNQASSALFANKINGVERQLVFFSMALETLKMAQGLVENGKYESNKGEIDAAIEEIYRKLGDDFA</sequence>
<dbReference type="EMBL" id="JARSFG010000020">
    <property type="protein sequence ID" value="MEC1179803.1"/>
    <property type="molecule type" value="Genomic_DNA"/>
</dbReference>
<name>A0AAW9NU75_9BACL</name>
<dbReference type="SMART" id="SM00422">
    <property type="entry name" value="HTH_MERR"/>
    <property type="match status" value="1"/>
</dbReference>
<evidence type="ECO:0000313" key="3">
    <source>
        <dbReference type="EMBL" id="MEC1179803.1"/>
    </source>
</evidence>
<dbReference type="Pfam" id="PF13411">
    <property type="entry name" value="MerR_1"/>
    <property type="match status" value="1"/>
</dbReference>
<dbReference type="InterPro" id="IPR000551">
    <property type="entry name" value="MerR-type_HTH_dom"/>
</dbReference>
<dbReference type="PROSITE" id="PS50937">
    <property type="entry name" value="HTH_MERR_2"/>
    <property type="match status" value="1"/>
</dbReference>
<dbReference type="GO" id="GO:0003677">
    <property type="term" value="F:DNA binding"/>
    <property type="evidence" value="ECO:0007669"/>
    <property type="project" value="UniProtKB-KW"/>
</dbReference>
<evidence type="ECO:0000313" key="4">
    <source>
        <dbReference type="Proteomes" id="UP001344888"/>
    </source>
</evidence>
<dbReference type="AlphaFoldDB" id="A0AAW9NU75"/>
<dbReference type="InterPro" id="IPR009061">
    <property type="entry name" value="DNA-bd_dom_put_sf"/>
</dbReference>
<reference evidence="3 4" key="1">
    <citation type="submission" date="2023-03" db="EMBL/GenBank/DDBJ databases">
        <title>Bacillus Genome Sequencing.</title>
        <authorList>
            <person name="Dunlap C."/>
        </authorList>
    </citation>
    <scope>NUCLEOTIDE SEQUENCE [LARGE SCALE GENOMIC DNA]</scope>
    <source>
        <strain evidence="3 4">B-59205</strain>
    </source>
</reference>